<protein>
    <recommendedName>
        <fullName evidence="3">Reverse transcriptase zinc-binding domain-containing protein</fullName>
    </recommendedName>
</protein>
<keyword evidence="2" id="KW-1185">Reference proteome</keyword>
<name>A0AAV0Z9A3_VICFA</name>
<evidence type="ECO:0000313" key="2">
    <source>
        <dbReference type="Proteomes" id="UP001157006"/>
    </source>
</evidence>
<reference evidence="1 2" key="1">
    <citation type="submission" date="2023-01" db="EMBL/GenBank/DDBJ databases">
        <authorList>
            <person name="Kreplak J."/>
        </authorList>
    </citation>
    <scope>NUCLEOTIDE SEQUENCE [LARGE SCALE GENOMIC DNA]</scope>
</reference>
<evidence type="ECO:0000313" key="1">
    <source>
        <dbReference type="EMBL" id="CAI8594441.1"/>
    </source>
</evidence>
<evidence type="ECO:0008006" key="3">
    <source>
        <dbReference type="Google" id="ProtNLM"/>
    </source>
</evidence>
<organism evidence="1 2">
    <name type="scientific">Vicia faba</name>
    <name type="common">Broad bean</name>
    <name type="synonym">Faba vulgaris</name>
    <dbReference type="NCBI Taxonomy" id="3906"/>
    <lineage>
        <taxon>Eukaryota</taxon>
        <taxon>Viridiplantae</taxon>
        <taxon>Streptophyta</taxon>
        <taxon>Embryophyta</taxon>
        <taxon>Tracheophyta</taxon>
        <taxon>Spermatophyta</taxon>
        <taxon>Magnoliopsida</taxon>
        <taxon>eudicotyledons</taxon>
        <taxon>Gunneridae</taxon>
        <taxon>Pentapetalae</taxon>
        <taxon>rosids</taxon>
        <taxon>fabids</taxon>
        <taxon>Fabales</taxon>
        <taxon>Fabaceae</taxon>
        <taxon>Papilionoideae</taxon>
        <taxon>50 kb inversion clade</taxon>
        <taxon>NPAAA clade</taxon>
        <taxon>Hologalegina</taxon>
        <taxon>IRL clade</taxon>
        <taxon>Fabeae</taxon>
        <taxon>Vicia</taxon>
    </lineage>
</organism>
<gene>
    <name evidence="1" type="ORF">VFH_I141640</name>
</gene>
<dbReference type="EMBL" id="OX451735">
    <property type="protein sequence ID" value="CAI8594441.1"/>
    <property type="molecule type" value="Genomic_DNA"/>
</dbReference>
<accession>A0AAV0Z9A3</accession>
<sequence>MGIIDNHLCLLYGIHEEISQHLFFDCVYSRICWNIIKNWLNWNLIDKLHNITRWIGRGKSSKFKQLVYSAMVVATVYQIWKIRNEVLWNDKLITPDRGIKQIKDIVKNRIRNINSTKYSLVDKCWYNNL</sequence>
<proteinExistence type="predicted"/>
<dbReference type="Proteomes" id="UP001157006">
    <property type="component" value="Chromosome 1S"/>
</dbReference>
<dbReference type="AlphaFoldDB" id="A0AAV0Z9A3"/>